<dbReference type="OrthoDB" id="39957at10239"/>
<evidence type="ECO:0000259" key="1">
    <source>
        <dbReference type="Pfam" id="PF21722"/>
    </source>
</evidence>
<organism evidence="2 3">
    <name type="scientific">Erwinia phage PhiEaH1</name>
    <dbReference type="NCBI Taxonomy" id="1401669"/>
    <lineage>
        <taxon>Viruses</taxon>
        <taxon>Duplodnaviria</taxon>
        <taxon>Heunggongvirae</taxon>
        <taxon>Uroviricota</taxon>
        <taxon>Caudoviricetes</taxon>
        <taxon>Chimalliviridae</taxon>
        <taxon>Iapetusvirus</taxon>
        <taxon>Iapetusvirus EaH1</taxon>
    </lineage>
</organism>
<accession>W8CZQ1</accession>
<evidence type="ECO:0000313" key="3">
    <source>
        <dbReference type="Proteomes" id="UP000204235"/>
    </source>
</evidence>
<name>W8CZQ1_9CAUD</name>
<proteinExistence type="predicted"/>
<keyword evidence="3" id="KW-1185">Reference proteome</keyword>
<dbReference type="Pfam" id="PF21722">
    <property type="entry name" value="Gly_rich_2"/>
    <property type="match status" value="1"/>
</dbReference>
<dbReference type="KEGG" id="vg:18501089"/>
<dbReference type="InterPro" id="IPR049304">
    <property type="entry name" value="Gly_rich_dom"/>
</dbReference>
<sequence length="277" mass="27096">MAALPSGSAVILLCFEARMLEMVMGGKKKVEVLPSQAMWVAAGTFNWVVPDGVKSISAVAIGAGAHGAYGTFDGVTTTVGGVGGSLRYNNAISVTPGETLTIIVGAGTSNLGYTTGGIGWVDGKDTSILRGSTVLLKASGGRATKDAMVANSLGAGGGDGGVRIATSSTQGAPGSGTGGYYGDGGGTTAGATPTDTTAGKAGTMTSNTVNGVNISGGNNGIGSQLYGTLVKGTRCGVSAGVARRSSDNARAYAGAGVGGVRIMWGDTRAFPENADDV</sequence>
<protein>
    <recommendedName>
        <fullName evidence="1">Glycine-rich domain-containing protein</fullName>
    </recommendedName>
</protein>
<reference evidence="2 3" key="1">
    <citation type="journal article" date="2014" name="FEMS Microbiol. Lett.">
        <title>The genome of the Erwinia amylovora phage PhiEaH1 reveals greater diversity and broadens the applicability of phages for the treatment of fire blight.</title>
        <authorList>
            <person name="Meczker K."/>
            <person name="Domotor D."/>
            <person name="Vass J."/>
            <person name="Rakhely G."/>
            <person name="Schneider G."/>
            <person name="Kovacs T."/>
        </authorList>
    </citation>
    <scope>NUCLEOTIDE SEQUENCE [LARGE SCALE GENOMIC DNA]</scope>
</reference>
<feature type="domain" description="Glycine-rich" evidence="1">
    <location>
        <begin position="42"/>
        <end position="262"/>
    </location>
</feature>
<dbReference type="Proteomes" id="UP000204235">
    <property type="component" value="Segment"/>
</dbReference>
<evidence type="ECO:0000313" key="2">
    <source>
        <dbReference type="EMBL" id="AGX01921.1"/>
    </source>
</evidence>
<dbReference type="GeneID" id="18501089"/>
<dbReference type="EMBL" id="KF623294">
    <property type="protein sequence ID" value="AGX01921.1"/>
    <property type="molecule type" value="Genomic_DNA"/>
</dbReference>
<dbReference type="RefSeq" id="YP_009010252.1">
    <property type="nucleotide sequence ID" value="NC_023610.1"/>
</dbReference>